<evidence type="ECO:0000313" key="1">
    <source>
        <dbReference type="EMBL" id="KAF7828415.1"/>
    </source>
</evidence>
<reference evidence="1" key="1">
    <citation type="submission" date="2020-09" db="EMBL/GenBank/DDBJ databases">
        <title>Genome-Enabled Discovery of Anthraquinone Biosynthesis in Senna tora.</title>
        <authorList>
            <person name="Kang S.-H."/>
            <person name="Pandey R.P."/>
            <person name="Lee C.-M."/>
            <person name="Sim J.-S."/>
            <person name="Jeong J.-T."/>
            <person name="Choi B.-S."/>
            <person name="Jung M."/>
            <person name="Ginzburg D."/>
            <person name="Zhao K."/>
            <person name="Won S.Y."/>
            <person name="Oh T.-J."/>
            <person name="Yu Y."/>
            <person name="Kim N.-H."/>
            <person name="Lee O.R."/>
            <person name="Lee T.-H."/>
            <person name="Bashyal P."/>
            <person name="Kim T.-S."/>
            <person name="Lee W.-H."/>
            <person name="Kawkins C."/>
            <person name="Kim C.-K."/>
            <person name="Kim J.S."/>
            <person name="Ahn B.O."/>
            <person name="Rhee S.Y."/>
            <person name="Sohng J.K."/>
        </authorList>
    </citation>
    <scope>NUCLEOTIDE SEQUENCE</scope>
    <source>
        <tissue evidence="1">Leaf</tissue>
    </source>
</reference>
<keyword evidence="2" id="KW-1185">Reference proteome</keyword>
<proteinExistence type="predicted"/>
<dbReference type="AlphaFoldDB" id="A0A834TYB8"/>
<dbReference type="EMBL" id="JAAIUW010000006">
    <property type="protein sequence ID" value="KAF7828415.1"/>
    <property type="molecule type" value="Genomic_DNA"/>
</dbReference>
<evidence type="ECO:0000313" key="2">
    <source>
        <dbReference type="Proteomes" id="UP000634136"/>
    </source>
</evidence>
<accession>A0A834TYB8</accession>
<protein>
    <submittedName>
        <fullName evidence="1">Uncharacterized protein</fullName>
    </submittedName>
</protein>
<gene>
    <name evidence="1" type="ORF">G2W53_019579</name>
</gene>
<dbReference type="Proteomes" id="UP000634136">
    <property type="component" value="Unassembled WGS sequence"/>
</dbReference>
<organism evidence="1 2">
    <name type="scientific">Senna tora</name>
    <dbReference type="NCBI Taxonomy" id="362788"/>
    <lineage>
        <taxon>Eukaryota</taxon>
        <taxon>Viridiplantae</taxon>
        <taxon>Streptophyta</taxon>
        <taxon>Embryophyta</taxon>
        <taxon>Tracheophyta</taxon>
        <taxon>Spermatophyta</taxon>
        <taxon>Magnoliopsida</taxon>
        <taxon>eudicotyledons</taxon>
        <taxon>Gunneridae</taxon>
        <taxon>Pentapetalae</taxon>
        <taxon>rosids</taxon>
        <taxon>fabids</taxon>
        <taxon>Fabales</taxon>
        <taxon>Fabaceae</taxon>
        <taxon>Caesalpinioideae</taxon>
        <taxon>Cassia clade</taxon>
        <taxon>Senna</taxon>
    </lineage>
</organism>
<sequence>MARNVRYIMWTMSFFVGKSRPFIF</sequence>
<name>A0A834TYB8_9FABA</name>
<comment type="caution">
    <text evidence="1">The sequence shown here is derived from an EMBL/GenBank/DDBJ whole genome shotgun (WGS) entry which is preliminary data.</text>
</comment>